<proteinExistence type="inferred from homology"/>
<comment type="similarity">
    <text evidence="1">Belongs to the type-I restriction system S methylase family.</text>
</comment>
<dbReference type="CDD" id="cd17260">
    <property type="entry name" value="RMtype1_S_EcoEI-TRD1-CR1_like"/>
    <property type="match status" value="1"/>
</dbReference>
<dbReference type="Pfam" id="PF01420">
    <property type="entry name" value="Methylase_S"/>
    <property type="match status" value="1"/>
</dbReference>
<dbReference type="GO" id="GO:0003677">
    <property type="term" value="F:DNA binding"/>
    <property type="evidence" value="ECO:0007669"/>
    <property type="project" value="UniProtKB-KW"/>
</dbReference>
<gene>
    <name evidence="5" type="ORF">AW11_01041</name>
</gene>
<protein>
    <submittedName>
        <fullName evidence="5">EcoKI restriction-modification system protein HsdS</fullName>
    </submittedName>
</protein>
<dbReference type="InterPro" id="IPR052021">
    <property type="entry name" value="Type-I_RS_S_subunit"/>
</dbReference>
<keyword evidence="6" id="KW-1185">Reference proteome</keyword>
<dbReference type="InterPro" id="IPR044946">
    <property type="entry name" value="Restrct_endonuc_typeI_TRD_sf"/>
</dbReference>
<dbReference type="eggNOG" id="COG0732">
    <property type="taxonomic scope" value="Bacteria"/>
</dbReference>
<dbReference type="PANTHER" id="PTHR30408:SF12">
    <property type="entry name" value="TYPE I RESTRICTION ENZYME MJAVIII SPECIFICITY SUBUNIT"/>
    <property type="match status" value="1"/>
</dbReference>
<evidence type="ECO:0000256" key="1">
    <source>
        <dbReference type="ARBA" id="ARBA00010923"/>
    </source>
</evidence>
<evidence type="ECO:0000259" key="4">
    <source>
        <dbReference type="Pfam" id="PF01420"/>
    </source>
</evidence>
<dbReference type="PANTHER" id="PTHR30408">
    <property type="entry name" value="TYPE-1 RESTRICTION ENZYME ECOKI SPECIFICITY PROTEIN"/>
    <property type="match status" value="1"/>
</dbReference>
<dbReference type="SUPFAM" id="SSF116734">
    <property type="entry name" value="DNA methylase specificity domain"/>
    <property type="match status" value="2"/>
</dbReference>
<name>A0A011P5C1_ACCRE</name>
<evidence type="ECO:0000313" key="5">
    <source>
        <dbReference type="EMBL" id="EXI90133.1"/>
    </source>
</evidence>
<evidence type="ECO:0000256" key="2">
    <source>
        <dbReference type="ARBA" id="ARBA00022747"/>
    </source>
</evidence>
<keyword evidence="2" id="KW-0680">Restriction system</keyword>
<dbReference type="PATRIC" id="fig|1454004.3.peg.1096"/>
<dbReference type="GO" id="GO:0009307">
    <property type="term" value="P:DNA restriction-modification system"/>
    <property type="evidence" value="ECO:0007669"/>
    <property type="project" value="UniProtKB-KW"/>
</dbReference>
<organism evidence="5 6">
    <name type="scientific">Accumulibacter regalis</name>
    <dbReference type="NCBI Taxonomy" id="522306"/>
    <lineage>
        <taxon>Bacteria</taxon>
        <taxon>Pseudomonadati</taxon>
        <taxon>Pseudomonadota</taxon>
        <taxon>Betaproteobacteria</taxon>
        <taxon>Candidatus Accumulibacter</taxon>
    </lineage>
</organism>
<dbReference type="STRING" id="1454004.AW11_01041"/>
<evidence type="ECO:0000313" key="6">
    <source>
        <dbReference type="Proteomes" id="UP000022141"/>
    </source>
</evidence>
<sequence length="387" mass="41911">MSASSIATAKLGDVADLNPPLTASLSDDEIVSFLPMSAVVAESADAVDRETRSYATVKKGYTAFVGGDVLVAKITPCFENGKIAHAHLTRDFGFGSTEFHVVRPRAGQLDARYLVHYLRQDSIRRQGESRMTGSAGQRRVPEPFVAGLDVPMLPLVEQRRIAAILDKADALRAKRRAALTHLDTLTQSIFLDMFGDPRLNSLAWSVKRLNQLGVVKTGGTPPTSKPGLFGGAVPFVTPADLAREGFVKRTVTEEGAAEAATVRAGASLVCCIGATIGKMGKAEHRSAFNQQINAVEWSDAVNDDFGLNVLRFFKPQIAAWGASTTLPILKKSSFEKLEIPIPPISLQSEFACRVKVVERLRRTHSASLTQLDALFASLQHRAFRGEL</sequence>
<keyword evidence="3" id="KW-0238">DNA-binding</keyword>
<dbReference type="CDD" id="cd17293">
    <property type="entry name" value="RMtype1_S_Ppo21ORF8840P_TRD1-CR1_like"/>
    <property type="match status" value="1"/>
</dbReference>
<dbReference type="EMBL" id="JEMY01000009">
    <property type="protein sequence ID" value="EXI90133.1"/>
    <property type="molecule type" value="Genomic_DNA"/>
</dbReference>
<evidence type="ECO:0000256" key="3">
    <source>
        <dbReference type="ARBA" id="ARBA00023125"/>
    </source>
</evidence>
<accession>A0A011P5C1</accession>
<dbReference type="Gene3D" id="3.90.220.20">
    <property type="entry name" value="DNA methylase specificity domains"/>
    <property type="match status" value="2"/>
</dbReference>
<feature type="domain" description="Type I restriction modification DNA specificity" evidence="4">
    <location>
        <begin position="204"/>
        <end position="359"/>
    </location>
</feature>
<comment type="caution">
    <text evidence="5">The sequence shown here is derived from an EMBL/GenBank/DDBJ whole genome shotgun (WGS) entry which is preliminary data.</text>
</comment>
<dbReference type="AlphaFoldDB" id="A0A011P5C1"/>
<dbReference type="InterPro" id="IPR000055">
    <property type="entry name" value="Restrct_endonuc_typeI_TRD"/>
</dbReference>
<reference evidence="5" key="1">
    <citation type="submission" date="2014-02" db="EMBL/GenBank/DDBJ databases">
        <title>Expanding our view of genomic diversity in Candidatus Accumulibacter clades.</title>
        <authorList>
            <person name="Skennerton C.T."/>
            <person name="Barr J.J."/>
            <person name="Slater F.R."/>
            <person name="Bond P.L."/>
            <person name="Tyson G.W."/>
        </authorList>
    </citation>
    <scope>NUCLEOTIDE SEQUENCE [LARGE SCALE GENOMIC DNA]</scope>
</reference>
<dbReference type="Proteomes" id="UP000022141">
    <property type="component" value="Unassembled WGS sequence"/>
</dbReference>